<sequence>MEIACKEMACAFGAERARDENTVKDRNECTVTWCVPKLEVSSEEEAFSRGFSDAVCGTDDDTSGKDCKSTSWSACQKQNDEKTDQKPLSTFIAQQSIHLSHTKDPSSSHSHQINKLFPEKQGQRGDSNYFFLFFFFYYYYYYNYYTSSSFIKEPGTPDTHFYSYSDKKWTDSGFNSIAD</sequence>
<dbReference type="AlphaFoldDB" id="A0AAE0REK2"/>
<evidence type="ECO:0000313" key="2">
    <source>
        <dbReference type="Proteomes" id="UP001274896"/>
    </source>
</evidence>
<keyword evidence="2" id="KW-1185">Reference proteome</keyword>
<dbReference type="EMBL" id="JAUCMX010000003">
    <property type="protein sequence ID" value="KAK3551405.1"/>
    <property type="molecule type" value="Genomic_DNA"/>
</dbReference>
<dbReference type="Proteomes" id="UP001274896">
    <property type="component" value="Unassembled WGS sequence"/>
</dbReference>
<gene>
    <name evidence="1" type="ORF">QTP70_017287</name>
</gene>
<reference evidence="1" key="1">
    <citation type="submission" date="2023-06" db="EMBL/GenBank/DDBJ databases">
        <title>Male Hemibagrus guttatus genome.</title>
        <authorList>
            <person name="Bian C."/>
        </authorList>
    </citation>
    <scope>NUCLEOTIDE SEQUENCE</scope>
    <source>
        <strain evidence="1">Male_cb2023</strain>
        <tissue evidence="1">Muscle</tissue>
    </source>
</reference>
<evidence type="ECO:0000313" key="1">
    <source>
        <dbReference type="EMBL" id="KAK3551405.1"/>
    </source>
</evidence>
<proteinExistence type="predicted"/>
<organism evidence="1 2">
    <name type="scientific">Hemibagrus guttatus</name>
    <dbReference type="NCBI Taxonomy" id="175788"/>
    <lineage>
        <taxon>Eukaryota</taxon>
        <taxon>Metazoa</taxon>
        <taxon>Chordata</taxon>
        <taxon>Craniata</taxon>
        <taxon>Vertebrata</taxon>
        <taxon>Euteleostomi</taxon>
        <taxon>Actinopterygii</taxon>
        <taxon>Neopterygii</taxon>
        <taxon>Teleostei</taxon>
        <taxon>Ostariophysi</taxon>
        <taxon>Siluriformes</taxon>
        <taxon>Bagridae</taxon>
        <taxon>Hemibagrus</taxon>
    </lineage>
</organism>
<accession>A0AAE0REK2</accession>
<protein>
    <submittedName>
        <fullName evidence="1">Uncharacterized protein</fullName>
    </submittedName>
</protein>
<name>A0AAE0REK2_9TELE</name>
<comment type="caution">
    <text evidence="1">The sequence shown here is derived from an EMBL/GenBank/DDBJ whole genome shotgun (WGS) entry which is preliminary data.</text>
</comment>